<evidence type="ECO:0000313" key="1">
    <source>
        <dbReference type="EMBL" id="KAK3724773.1"/>
    </source>
</evidence>
<keyword evidence="2" id="KW-1185">Reference proteome</keyword>
<sequence>MALNASLNKFKNELSDAATRNAQYSRPTSTAPARTGTPKPGDGVKRTHGAAFSSSQPAAAPTNTLHSGGAGGELMTQVWNSVNYLKEKNPQSITFDYLISYLSLPQDAQKNIPLIKRILSTHDRVTYLSRSESGTGKESFKYRPFYPITNAEELKEYVAIAAQRTATGIPVKGLKDGWPDCTASLDKLEREGFILVTRQKKDNAPKTVYPDAPSYHILNPVSQLPQKADTDFVDIWAKTKLPGSEIELRNALEAARLTPTSQVKEVQRGMQKKKERRKVNRKGGKTTNNHMLGILKDYTRK</sequence>
<evidence type="ECO:0000313" key="2">
    <source>
        <dbReference type="Proteomes" id="UP001281147"/>
    </source>
</evidence>
<comment type="caution">
    <text evidence="1">The sequence shown here is derived from an EMBL/GenBank/DDBJ whole genome shotgun (WGS) entry which is preliminary data.</text>
</comment>
<dbReference type="EMBL" id="JAUTXU010000004">
    <property type="protein sequence ID" value="KAK3724773.1"/>
    <property type="molecule type" value="Genomic_DNA"/>
</dbReference>
<proteinExistence type="predicted"/>
<dbReference type="Proteomes" id="UP001281147">
    <property type="component" value="Unassembled WGS sequence"/>
</dbReference>
<gene>
    <name evidence="1" type="ORF">LTR37_000821</name>
</gene>
<protein>
    <submittedName>
        <fullName evidence="1">Uncharacterized protein</fullName>
    </submittedName>
</protein>
<reference evidence="1" key="1">
    <citation type="submission" date="2023-07" db="EMBL/GenBank/DDBJ databases">
        <title>Black Yeasts Isolated from many extreme environments.</title>
        <authorList>
            <person name="Coleine C."/>
            <person name="Stajich J.E."/>
            <person name="Selbmann L."/>
        </authorList>
    </citation>
    <scope>NUCLEOTIDE SEQUENCE</scope>
    <source>
        <strain evidence="1">CCFEE 5714</strain>
    </source>
</reference>
<organism evidence="1 2">
    <name type="scientific">Vermiconidia calcicola</name>
    <dbReference type="NCBI Taxonomy" id="1690605"/>
    <lineage>
        <taxon>Eukaryota</taxon>
        <taxon>Fungi</taxon>
        <taxon>Dikarya</taxon>
        <taxon>Ascomycota</taxon>
        <taxon>Pezizomycotina</taxon>
        <taxon>Dothideomycetes</taxon>
        <taxon>Dothideomycetidae</taxon>
        <taxon>Mycosphaerellales</taxon>
        <taxon>Extremaceae</taxon>
        <taxon>Vermiconidia</taxon>
    </lineage>
</organism>
<accession>A0ACC3NYE8</accession>
<name>A0ACC3NYE8_9PEZI</name>